<dbReference type="SFLD" id="SFLDG00002">
    <property type="entry name" value="C1.7:_P-type_atpase_like"/>
    <property type="match status" value="1"/>
</dbReference>
<keyword evidence="8" id="KW-0862">Zinc</keyword>
<keyword evidence="19" id="KW-1185">Reference proteome</keyword>
<dbReference type="NCBIfam" id="TIGR01512">
    <property type="entry name" value="ATPase-IB2_Cd"/>
    <property type="match status" value="1"/>
</dbReference>
<evidence type="ECO:0000313" key="19">
    <source>
        <dbReference type="Proteomes" id="UP000512167"/>
    </source>
</evidence>
<evidence type="ECO:0000313" key="18">
    <source>
        <dbReference type="EMBL" id="QLY40009.1"/>
    </source>
</evidence>
<dbReference type="RefSeq" id="WP_312032504.1">
    <property type="nucleotide sequence ID" value="NZ_CP051151.1"/>
</dbReference>
<dbReference type="InterPro" id="IPR023299">
    <property type="entry name" value="ATPase_P-typ_cyto_dom_N"/>
</dbReference>
<dbReference type="SFLD" id="SFLDS00003">
    <property type="entry name" value="Haloacid_Dehalogenase"/>
    <property type="match status" value="1"/>
</dbReference>
<evidence type="ECO:0000256" key="11">
    <source>
        <dbReference type="ARBA" id="ARBA00022967"/>
    </source>
</evidence>
<dbReference type="KEGG" id="tbk:HF295_03700"/>
<dbReference type="SUPFAM" id="SSF81653">
    <property type="entry name" value="Calcium ATPase, transduction domain A"/>
    <property type="match status" value="1"/>
</dbReference>
<dbReference type="NCBIfam" id="TIGR01494">
    <property type="entry name" value="ATPase_P-type"/>
    <property type="match status" value="1"/>
</dbReference>
<evidence type="ECO:0000256" key="6">
    <source>
        <dbReference type="ARBA" id="ARBA00022723"/>
    </source>
</evidence>
<feature type="transmembrane region" description="Helical" evidence="16">
    <location>
        <begin position="196"/>
        <end position="214"/>
    </location>
</feature>
<gene>
    <name evidence="18" type="primary">cadA</name>
    <name evidence="18" type="ORF">HF295_03700</name>
</gene>
<dbReference type="GO" id="GO:0046872">
    <property type="term" value="F:metal ion binding"/>
    <property type="evidence" value="ECO:0007669"/>
    <property type="project" value="UniProtKB-KW"/>
</dbReference>
<dbReference type="Proteomes" id="UP000512167">
    <property type="component" value="Chromosome"/>
</dbReference>
<dbReference type="PROSITE" id="PS00154">
    <property type="entry name" value="ATPASE_E1_E2"/>
    <property type="match status" value="1"/>
</dbReference>
<keyword evidence="12 16" id="KW-1133">Transmembrane helix</keyword>
<keyword evidence="10" id="KW-0460">Magnesium</keyword>
<evidence type="ECO:0000256" key="15">
    <source>
        <dbReference type="ARBA" id="ARBA00047308"/>
    </source>
</evidence>
<dbReference type="Gene3D" id="3.40.1110.10">
    <property type="entry name" value="Calcium-transporting ATPase, cytoplasmic domain N"/>
    <property type="match status" value="1"/>
</dbReference>
<dbReference type="InterPro" id="IPR008250">
    <property type="entry name" value="ATPase_P-typ_transduc_dom_A_sf"/>
</dbReference>
<dbReference type="PANTHER" id="PTHR48085">
    <property type="entry name" value="CADMIUM/ZINC-TRANSPORTING ATPASE HMA2-RELATED"/>
    <property type="match status" value="1"/>
</dbReference>
<feature type="transmembrane region" description="Helical" evidence="16">
    <location>
        <begin position="398"/>
        <end position="418"/>
    </location>
</feature>
<reference evidence="18 19" key="1">
    <citation type="submission" date="2020-04" db="EMBL/GenBank/DDBJ databases">
        <authorList>
            <person name="Zheng R.K."/>
            <person name="Sun C.M."/>
        </authorList>
    </citation>
    <scope>NUCLEOTIDE SEQUENCE [LARGE SCALE GENOMIC DNA]</scope>
    <source>
        <strain evidence="19">zrk29</strain>
    </source>
</reference>
<dbReference type="CDD" id="cd07548">
    <property type="entry name" value="P-type_ATPase-Cd_Zn_Co_like"/>
    <property type="match status" value="1"/>
</dbReference>
<dbReference type="Gene3D" id="3.40.50.1000">
    <property type="entry name" value="HAD superfamily/HAD-like"/>
    <property type="match status" value="1"/>
</dbReference>
<feature type="transmembrane region" description="Helical" evidence="16">
    <location>
        <begin position="760"/>
        <end position="778"/>
    </location>
</feature>
<dbReference type="Pfam" id="PF00122">
    <property type="entry name" value="E1-E2_ATPase"/>
    <property type="match status" value="1"/>
</dbReference>
<protein>
    <recommendedName>
        <fullName evidence="14">P-type Zn(2+) transporter</fullName>
        <ecNumber evidence="14">7.2.2.12</ecNumber>
    </recommendedName>
</protein>
<dbReference type="InterPro" id="IPR006121">
    <property type="entry name" value="HMA_dom"/>
</dbReference>
<feature type="transmembrane region" description="Helical" evidence="16">
    <location>
        <begin position="430"/>
        <end position="451"/>
    </location>
</feature>
<dbReference type="FunFam" id="2.70.150.10:FF:000002">
    <property type="entry name" value="Copper-transporting ATPase 1, putative"/>
    <property type="match status" value="1"/>
</dbReference>
<evidence type="ECO:0000256" key="16">
    <source>
        <dbReference type="RuleBase" id="RU362081"/>
    </source>
</evidence>
<feature type="domain" description="HMA" evidence="17">
    <location>
        <begin position="81"/>
        <end position="150"/>
    </location>
</feature>
<dbReference type="FunFam" id="3.40.1110.10:FF:000066">
    <property type="entry name" value="Cadmium-translocating P-type ATPase"/>
    <property type="match status" value="1"/>
</dbReference>
<dbReference type="InterPro" id="IPR036163">
    <property type="entry name" value="HMA_dom_sf"/>
</dbReference>
<dbReference type="PROSITE" id="PS50846">
    <property type="entry name" value="HMA_2"/>
    <property type="match status" value="2"/>
</dbReference>
<comment type="subcellular location">
    <subcellularLocation>
        <location evidence="1">Cell membrane</location>
        <topology evidence="1">Multi-pass membrane protein</topology>
    </subcellularLocation>
</comment>
<dbReference type="PRINTS" id="PR00941">
    <property type="entry name" value="CDATPASE"/>
</dbReference>
<dbReference type="InterPro" id="IPR001757">
    <property type="entry name" value="P_typ_ATPase"/>
</dbReference>
<comment type="similarity">
    <text evidence="2 16">Belongs to the cation transport ATPase (P-type) (TC 3.A.3) family. Type IB subfamily.</text>
</comment>
<feature type="transmembrane region" description="Helical" evidence="16">
    <location>
        <begin position="735"/>
        <end position="754"/>
    </location>
</feature>
<evidence type="ECO:0000256" key="10">
    <source>
        <dbReference type="ARBA" id="ARBA00022842"/>
    </source>
</evidence>
<dbReference type="InterPro" id="IPR044492">
    <property type="entry name" value="P_typ_ATPase_HD_dom"/>
</dbReference>
<sequence>MEKKMKDIKYSLSDLSCASCADRIERKVNKLDDVEVASVNFVTKEITITPKKSYDSETLFSKIKKIVKDEESSTEVCEISTNLLFAIEGLDCANCAAKIEDKLIKTDGIIDASVDFMSKKLKLVLSNVSEKNKIIDITQKIISKLEPGVTISEINQGGDSDVEEVDESTLKKDLIIFGVGILLFISALFVKEDTLPHYVLLILSYFIIGGEVVLKAFKNIFRGKVFDENFLMTIATVGAFIIGEHPEAVAVMIFFQIGEFFQDIAVNRSRRSIKKLLDIRPDTAMIQNGKNSVEMRIEEVGIGEIMIIRPGERIPLDGEVITGKSTIDTKVLTGESVPTSVFPGEQVLSGCININGVLTVMVTKLSSESTVSKVLELVENASSKKAPTEKFITKFARVYTPIVVIIAALLAFIPPLLIEGATFDEWIYRALIFLVISCPCALVVSIPLGFFGGIGAASRNGILVKGGNFLEALNDIEIAVFDKTGTLTEGTFTVTEINTMNGLSNEELLEKAAYVESYSNHPIAVSVVSKYNKEINQNLLSKVEEISGHGVKAMYQGAEILIGNARLMDKEGIDFQESKSLGSILYIAIDGQYAGNIVVSDQIKKDSKTAIQMLKSFGIKKIVMLTGDKKLVADSVGKELMIDEVYSELLPEDKLIKVEELLKQKSKKGKLFFVGDGINDTPVLARSDIGIAMGGLGADAAIDVADVVIMNDEPSKIGTAVFVAKRTRKIVWQNIYFALGIKFMFLALGALGIATMWEAVIADVGVSLLAVLNAMRVLNYKYDKSL</sequence>
<evidence type="ECO:0000256" key="12">
    <source>
        <dbReference type="ARBA" id="ARBA00022989"/>
    </source>
</evidence>
<evidence type="ECO:0000256" key="9">
    <source>
        <dbReference type="ARBA" id="ARBA00022840"/>
    </source>
</evidence>
<keyword evidence="6 16" id="KW-0479">Metal-binding</keyword>
<dbReference type="SFLD" id="SFLDF00027">
    <property type="entry name" value="p-type_atpase"/>
    <property type="match status" value="1"/>
</dbReference>
<dbReference type="Pfam" id="PF00403">
    <property type="entry name" value="HMA"/>
    <property type="match status" value="2"/>
</dbReference>
<dbReference type="InterPro" id="IPR051014">
    <property type="entry name" value="Cation_Transport_ATPase_IB"/>
</dbReference>
<feature type="domain" description="HMA" evidence="17">
    <location>
        <begin position="6"/>
        <end position="75"/>
    </location>
</feature>
<feature type="transmembrane region" description="Helical" evidence="16">
    <location>
        <begin position="174"/>
        <end position="190"/>
    </location>
</feature>
<evidence type="ECO:0000256" key="4">
    <source>
        <dbReference type="ARBA" id="ARBA00022553"/>
    </source>
</evidence>
<dbReference type="GO" id="GO:0005886">
    <property type="term" value="C:plasma membrane"/>
    <property type="evidence" value="ECO:0007669"/>
    <property type="project" value="UniProtKB-SubCell"/>
</dbReference>
<keyword evidence="4" id="KW-0597">Phosphoprotein</keyword>
<accession>A0A7L6N610</accession>
<comment type="catalytic activity">
    <reaction evidence="15">
        <text>Zn(2+)(in) + ATP + H2O = Zn(2+)(out) + ADP + phosphate + H(+)</text>
        <dbReference type="Rhea" id="RHEA:20621"/>
        <dbReference type="ChEBI" id="CHEBI:15377"/>
        <dbReference type="ChEBI" id="CHEBI:15378"/>
        <dbReference type="ChEBI" id="CHEBI:29105"/>
        <dbReference type="ChEBI" id="CHEBI:30616"/>
        <dbReference type="ChEBI" id="CHEBI:43474"/>
        <dbReference type="ChEBI" id="CHEBI:456216"/>
        <dbReference type="EC" id="7.2.2.12"/>
    </reaction>
</comment>
<keyword evidence="7 16" id="KW-0547">Nucleotide-binding</keyword>
<keyword evidence="5 16" id="KW-0812">Transmembrane</keyword>
<keyword evidence="11" id="KW-1278">Translocase</keyword>
<keyword evidence="3 16" id="KW-1003">Cell membrane</keyword>
<dbReference type="InterPro" id="IPR018303">
    <property type="entry name" value="ATPase_P-typ_P_site"/>
</dbReference>
<dbReference type="SUPFAM" id="SSF81665">
    <property type="entry name" value="Calcium ATPase, transmembrane domain M"/>
    <property type="match status" value="1"/>
</dbReference>
<evidence type="ECO:0000256" key="7">
    <source>
        <dbReference type="ARBA" id="ARBA00022741"/>
    </source>
</evidence>
<proteinExistence type="inferred from homology"/>
<dbReference type="InterPro" id="IPR027256">
    <property type="entry name" value="P-typ_ATPase_IB"/>
</dbReference>
<name>A0A7L6N610_9MOLU</name>
<dbReference type="PANTHER" id="PTHR48085:SF5">
    <property type="entry name" value="CADMIUM_ZINC-TRANSPORTING ATPASE HMA4-RELATED"/>
    <property type="match status" value="1"/>
</dbReference>
<dbReference type="AlphaFoldDB" id="A0A7L6N610"/>
<dbReference type="GO" id="GO:0005524">
    <property type="term" value="F:ATP binding"/>
    <property type="evidence" value="ECO:0007669"/>
    <property type="project" value="UniProtKB-UniRule"/>
</dbReference>
<evidence type="ECO:0000256" key="2">
    <source>
        <dbReference type="ARBA" id="ARBA00006024"/>
    </source>
</evidence>
<dbReference type="CDD" id="cd00371">
    <property type="entry name" value="HMA"/>
    <property type="match status" value="2"/>
</dbReference>
<evidence type="ECO:0000259" key="17">
    <source>
        <dbReference type="PROSITE" id="PS50846"/>
    </source>
</evidence>
<evidence type="ECO:0000256" key="1">
    <source>
        <dbReference type="ARBA" id="ARBA00004651"/>
    </source>
</evidence>
<dbReference type="GO" id="GO:0016463">
    <property type="term" value="F:P-type zinc transporter activity"/>
    <property type="evidence" value="ECO:0007669"/>
    <property type="project" value="UniProtKB-EC"/>
</dbReference>
<dbReference type="EC" id="7.2.2.12" evidence="14"/>
<dbReference type="GO" id="GO:0015086">
    <property type="term" value="F:cadmium ion transmembrane transporter activity"/>
    <property type="evidence" value="ECO:0007669"/>
    <property type="project" value="TreeGrafter"/>
</dbReference>
<keyword evidence="9 16" id="KW-0067">ATP-binding</keyword>
<dbReference type="InterPro" id="IPR017969">
    <property type="entry name" value="Heavy-metal-associated_CS"/>
</dbReference>
<evidence type="ECO:0000256" key="13">
    <source>
        <dbReference type="ARBA" id="ARBA00023136"/>
    </source>
</evidence>
<dbReference type="GO" id="GO:0016887">
    <property type="term" value="F:ATP hydrolysis activity"/>
    <property type="evidence" value="ECO:0007669"/>
    <property type="project" value="InterPro"/>
</dbReference>
<dbReference type="PROSITE" id="PS01047">
    <property type="entry name" value="HMA_1"/>
    <property type="match status" value="2"/>
</dbReference>
<dbReference type="Gene3D" id="2.70.150.10">
    <property type="entry name" value="Calcium-transporting ATPase, cytoplasmic transduction domain A"/>
    <property type="match status" value="1"/>
</dbReference>
<dbReference type="InterPro" id="IPR023298">
    <property type="entry name" value="ATPase_P-typ_TM_dom_sf"/>
</dbReference>
<evidence type="ECO:0000256" key="5">
    <source>
        <dbReference type="ARBA" id="ARBA00022692"/>
    </source>
</evidence>
<dbReference type="NCBIfam" id="TIGR01525">
    <property type="entry name" value="ATPase-IB_hvy"/>
    <property type="match status" value="1"/>
</dbReference>
<keyword evidence="13 16" id="KW-0472">Membrane</keyword>
<dbReference type="Gene3D" id="3.30.70.100">
    <property type="match status" value="2"/>
</dbReference>
<dbReference type="SUPFAM" id="SSF55008">
    <property type="entry name" value="HMA, heavy metal-associated domain"/>
    <property type="match status" value="2"/>
</dbReference>
<dbReference type="PRINTS" id="PR00119">
    <property type="entry name" value="CATATPASE"/>
</dbReference>
<evidence type="ECO:0000256" key="14">
    <source>
        <dbReference type="ARBA" id="ARBA00039097"/>
    </source>
</evidence>
<organism evidence="18 19">
    <name type="scientific">Hujiaoplasma nucleasis</name>
    <dbReference type="NCBI Taxonomy" id="2725268"/>
    <lineage>
        <taxon>Bacteria</taxon>
        <taxon>Bacillati</taxon>
        <taxon>Mycoplasmatota</taxon>
        <taxon>Mollicutes</taxon>
        <taxon>Candidatus Izemoplasmatales</taxon>
        <taxon>Hujiaoplasmataceae</taxon>
        <taxon>Hujiaoplasma</taxon>
    </lineage>
</organism>
<evidence type="ECO:0000256" key="8">
    <source>
        <dbReference type="ARBA" id="ARBA00022833"/>
    </source>
</evidence>
<dbReference type="InterPro" id="IPR023214">
    <property type="entry name" value="HAD_sf"/>
</dbReference>
<dbReference type="EMBL" id="CP051151">
    <property type="protein sequence ID" value="QLY40009.1"/>
    <property type="molecule type" value="Genomic_DNA"/>
</dbReference>
<evidence type="ECO:0000256" key="3">
    <source>
        <dbReference type="ARBA" id="ARBA00022475"/>
    </source>
</evidence>
<dbReference type="SUPFAM" id="SSF56784">
    <property type="entry name" value="HAD-like"/>
    <property type="match status" value="1"/>
</dbReference>
<dbReference type="InterPro" id="IPR059000">
    <property type="entry name" value="ATPase_P-type_domA"/>
</dbReference>
<dbReference type="InterPro" id="IPR036412">
    <property type="entry name" value="HAD-like_sf"/>
</dbReference>
<dbReference type="Pfam" id="PF00702">
    <property type="entry name" value="Hydrolase"/>
    <property type="match status" value="1"/>
</dbReference>